<gene>
    <name evidence="1" type="ORF">GRF29_216g689443</name>
</gene>
<organism evidence="1 2">
    <name type="scientific">Pseudopithomyces chartarum</name>
    <dbReference type="NCBI Taxonomy" id="1892770"/>
    <lineage>
        <taxon>Eukaryota</taxon>
        <taxon>Fungi</taxon>
        <taxon>Dikarya</taxon>
        <taxon>Ascomycota</taxon>
        <taxon>Pezizomycotina</taxon>
        <taxon>Dothideomycetes</taxon>
        <taxon>Pleosporomycetidae</taxon>
        <taxon>Pleosporales</taxon>
        <taxon>Massarineae</taxon>
        <taxon>Didymosphaeriaceae</taxon>
        <taxon>Pseudopithomyces</taxon>
    </lineage>
</organism>
<keyword evidence="2" id="KW-1185">Reference proteome</keyword>
<comment type="caution">
    <text evidence="1">The sequence shown here is derived from an EMBL/GenBank/DDBJ whole genome shotgun (WGS) entry which is preliminary data.</text>
</comment>
<name>A0AAN6LNM0_9PLEO</name>
<reference evidence="1 2" key="1">
    <citation type="submission" date="2021-02" db="EMBL/GenBank/DDBJ databases">
        <title>Genome assembly of Pseudopithomyces chartarum.</title>
        <authorList>
            <person name="Jauregui R."/>
            <person name="Singh J."/>
            <person name="Voisey C."/>
        </authorList>
    </citation>
    <scope>NUCLEOTIDE SEQUENCE [LARGE SCALE GENOMIC DNA]</scope>
    <source>
        <strain evidence="1 2">AGR01</strain>
    </source>
</reference>
<feature type="non-terminal residue" evidence="1">
    <location>
        <position position="1"/>
    </location>
</feature>
<dbReference type="AlphaFoldDB" id="A0AAN6LNM0"/>
<evidence type="ECO:0000313" key="1">
    <source>
        <dbReference type="EMBL" id="KAK3197598.1"/>
    </source>
</evidence>
<dbReference type="EMBL" id="WVTA01000018">
    <property type="protein sequence ID" value="KAK3197598.1"/>
    <property type="molecule type" value="Genomic_DNA"/>
</dbReference>
<evidence type="ECO:0000313" key="2">
    <source>
        <dbReference type="Proteomes" id="UP001280581"/>
    </source>
</evidence>
<dbReference type="Proteomes" id="UP001280581">
    <property type="component" value="Unassembled WGS sequence"/>
</dbReference>
<accession>A0AAN6LNM0</accession>
<sequence length="51" mass="6108">DSLDYHCFGCNRRSCSRSQQWLLYSVSIRRRTRRGSIVYCDHAFEYCGARQ</sequence>
<proteinExistence type="predicted"/>
<protein>
    <submittedName>
        <fullName evidence="1">Uncharacterized protein</fullName>
    </submittedName>
</protein>